<dbReference type="RefSeq" id="WP_109319614.1">
    <property type="nucleotide sequence ID" value="NZ_QFWT01000004.1"/>
</dbReference>
<dbReference type="InterPro" id="IPR006139">
    <property type="entry name" value="D-isomer_2_OHA_DH_cat_dom"/>
</dbReference>
<keyword evidence="3" id="KW-0520">NAD</keyword>
<sequence>MTTPKIVFLDRITIPEHVNIPSPSFDHEWINYDLTSPDQVAERIKDADIIVTNKVPLNAETLAGHEKLKLIALTATGFNNVDTAYCRANNIAVTNIRGYATQSVPEHAMAMIFTLMRNLRGYQQDIEAGEWLRQGLFCFFTHPVKDIAGATIGLVGSGALGQAMAELARAVGMNVIFAERKGAKDCREGYLPFEEVLAVADVISLHCPLNDDTCDLIAEPELKAMKSSAIVINTGRGGLVNELALVEALTRGEIAGAATDVFTQEPADKSNPLIANAGLPNLILTPHIAWGSDSALEKLVKILTNNIDAFQRGEALNRVV</sequence>
<dbReference type="AlphaFoldDB" id="A0A2U3BA29"/>
<evidence type="ECO:0000256" key="1">
    <source>
        <dbReference type="ARBA" id="ARBA00005854"/>
    </source>
</evidence>
<dbReference type="GO" id="GO:0016616">
    <property type="term" value="F:oxidoreductase activity, acting on the CH-OH group of donors, NAD or NADP as acceptor"/>
    <property type="evidence" value="ECO:0007669"/>
    <property type="project" value="InterPro"/>
</dbReference>
<organism evidence="7 8">
    <name type="scientific">Vibrio albus</name>
    <dbReference type="NCBI Taxonomy" id="2200953"/>
    <lineage>
        <taxon>Bacteria</taxon>
        <taxon>Pseudomonadati</taxon>
        <taxon>Pseudomonadota</taxon>
        <taxon>Gammaproteobacteria</taxon>
        <taxon>Vibrionales</taxon>
        <taxon>Vibrionaceae</taxon>
        <taxon>Vibrio</taxon>
    </lineage>
</organism>
<dbReference type="PANTHER" id="PTHR43761">
    <property type="entry name" value="D-ISOMER SPECIFIC 2-HYDROXYACID DEHYDROGENASE FAMILY PROTEIN (AFU_ORTHOLOGUE AFUA_1G13630)"/>
    <property type="match status" value="1"/>
</dbReference>
<evidence type="ECO:0000256" key="3">
    <source>
        <dbReference type="ARBA" id="ARBA00023027"/>
    </source>
</evidence>
<evidence type="ECO:0000259" key="5">
    <source>
        <dbReference type="Pfam" id="PF00389"/>
    </source>
</evidence>
<gene>
    <name evidence="7" type="ORF">DI392_09175</name>
</gene>
<dbReference type="SUPFAM" id="SSF52283">
    <property type="entry name" value="Formate/glycerate dehydrogenase catalytic domain-like"/>
    <property type="match status" value="1"/>
</dbReference>
<dbReference type="EMBL" id="QFWT01000004">
    <property type="protein sequence ID" value="PWI33623.1"/>
    <property type="molecule type" value="Genomic_DNA"/>
</dbReference>
<dbReference type="InterPro" id="IPR036291">
    <property type="entry name" value="NAD(P)-bd_dom_sf"/>
</dbReference>
<evidence type="ECO:0000256" key="2">
    <source>
        <dbReference type="ARBA" id="ARBA00023002"/>
    </source>
</evidence>
<dbReference type="GO" id="GO:0051287">
    <property type="term" value="F:NAD binding"/>
    <property type="evidence" value="ECO:0007669"/>
    <property type="project" value="InterPro"/>
</dbReference>
<dbReference type="Proteomes" id="UP000245362">
    <property type="component" value="Unassembled WGS sequence"/>
</dbReference>
<dbReference type="PROSITE" id="PS00671">
    <property type="entry name" value="D_2_HYDROXYACID_DH_3"/>
    <property type="match status" value="1"/>
</dbReference>
<accession>A0A2U3BA29</accession>
<reference evidence="7 8" key="1">
    <citation type="submission" date="2018-05" db="EMBL/GenBank/DDBJ databases">
        <title>Vibrio limimaris sp. nov., isolated from marine sediment.</title>
        <authorList>
            <person name="Li C.-M."/>
        </authorList>
    </citation>
    <scope>NUCLEOTIDE SEQUENCE [LARGE SCALE GENOMIC DNA]</scope>
    <source>
        <strain evidence="7 8">E4404</strain>
    </source>
</reference>
<dbReference type="OrthoDB" id="9805416at2"/>
<comment type="similarity">
    <text evidence="1 4">Belongs to the D-isomer specific 2-hydroxyacid dehydrogenase family.</text>
</comment>
<dbReference type="PANTHER" id="PTHR43761:SF1">
    <property type="entry name" value="D-ISOMER SPECIFIC 2-HYDROXYACID DEHYDROGENASE CATALYTIC DOMAIN-CONTAINING PROTEIN-RELATED"/>
    <property type="match status" value="1"/>
</dbReference>
<dbReference type="SUPFAM" id="SSF51735">
    <property type="entry name" value="NAD(P)-binding Rossmann-fold domains"/>
    <property type="match status" value="1"/>
</dbReference>
<dbReference type="InterPro" id="IPR029753">
    <property type="entry name" value="D-isomer_DH_CS"/>
</dbReference>
<protein>
    <submittedName>
        <fullName evidence="7">Glycerate dehydrogenase</fullName>
    </submittedName>
</protein>
<dbReference type="CDD" id="cd12162">
    <property type="entry name" value="2-Hacid_dh_4"/>
    <property type="match status" value="1"/>
</dbReference>
<evidence type="ECO:0000313" key="7">
    <source>
        <dbReference type="EMBL" id="PWI33623.1"/>
    </source>
</evidence>
<evidence type="ECO:0000313" key="8">
    <source>
        <dbReference type="Proteomes" id="UP000245362"/>
    </source>
</evidence>
<dbReference type="Pfam" id="PF02826">
    <property type="entry name" value="2-Hacid_dh_C"/>
    <property type="match status" value="1"/>
</dbReference>
<dbReference type="Pfam" id="PF00389">
    <property type="entry name" value="2-Hacid_dh"/>
    <property type="match status" value="1"/>
</dbReference>
<feature type="domain" description="D-isomer specific 2-hydroxyacid dehydrogenase catalytic" evidence="5">
    <location>
        <begin position="28"/>
        <end position="320"/>
    </location>
</feature>
<evidence type="ECO:0000259" key="6">
    <source>
        <dbReference type="Pfam" id="PF02826"/>
    </source>
</evidence>
<comment type="caution">
    <text evidence="7">The sequence shown here is derived from an EMBL/GenBank/DDBJ whole genome shotgun (WGS) entry which is preliminary data.</text>
</comment>
<evidence type="ECO:0000256" key="4">
    <source>
        <dbReference type="RuleBase" id="RU003719"/>
    </source>
</evidence>
<dbReference type="Gene3D" id="3.40.50.720">
    <property type="entry name" value="NAD(P)-binding Rossmann-like Domain"/>
    <property type="match status" value="2"/>
</dbReference>
<keyword evidence="2 4" id="KW-0560">Oxidoreductase</keyword>
<name>A0A2U3BA29_9VIBR</name>
<dbReference type="InterPro" id="IPR006140">
    <property type="entry name" value="D-isomer_DH_NAD-bd"/>
</dbReference>
<feature type="domain" description="D-isomer specific 2-hydroxyacid dehydrogenase NAD-binding" evidence="6">
    <location>
        <begin position="109"/>
        <end position="289"/>
    </location>
</feature>
<keyword evidence="8" id="KW-1185">Reference proteome</keyword>
<dbReference type="InterPro" id="IPR050418">
    <property type="entry name" value="D-iso_2-hydroxyacid_DH_PdxB"/>
</dbReference>
<proteinExistence type="inferred from homology"/>